<name>A0A0E9W1H8_ANGAN</name>
<proteinExistence type="predicted"/>
<evidence type="ECO:0000313" key="1">
    <source>
        <dbReference type="EMBL" id="JAH83405.1"/>
    </source>
</evidence>
<organism evidence="1">
    <name type="scientific">Anguilla anguilla</name>
    <name type="common">European freshwater eel</name>
    <name type="synonym">Muraena anguilla</name>
    <dbReference type="NCBI Taxonomy" id="7936"/>
    <lineage>
        <taxon>Eukaryota</taxon>
        <taxon>Metazoa</taxon>
        <taxon>Chordata</taxon>
        <taxon>Craniata</taxon>
        <taxon>Vertebrata</taxon>
        <taxon>Euteleostomi</taxon>
        <taxon>Actinopterygii</taxon>
        <taxon>Neopterygii</taxon>
        <taxon>Teleostei</taxon>
        <taxon>Anguilliformes</taxon>
        <taxon>Anguillidae</taxon>
        <taxon>Anguilla</taxon>
    </lineage>
</organism>
<protein>
    <submittedName>
        <fullName evidence="1">Uncharacterized protein</fullName>
    </submittedName>
</protein>
<sequence length="21" mass="2401">MTLKGSNIGISTAMVWLMHYF</sequence>
<accession>A0A0E9W1H8</accession>
<dbReference type="EMBL" id="GBXM01025172">
    <property type="protein sequence ID" value="JAH83405.1"/>
    <property type="molecule type" value="Transcribed_RNA"/>
</dbReference>
<dbReference type="AlphaFoldDB" id="A0A0E9W1H8"/>
<reference evidence="1" key="1">
    <citation type="submission" date="2014-11" db="EMBL/GenBank/DDBJ databases">
        <authorList>
            <person name="Amaro Gonzalez C."/>
        </authorList>
    </citation>
    <scope>NUCLEOTIDE SEQUENCE</scope>
</reference>
<reference evidence="1" key="2">
    <citation type="journal article" date="2015" name="Fish Shellfish Immunol.">
        <title>Early steps in the European eel (Anguilla anguilla)-Vibrio vulnificus interaction in the gills: Role of the RtxA13 toxin.</title>
        <authorList>
            <person name="Callol A."/>
            <person name="Pajuelo D."/>
            <person name="Ebbesson L."/>
            <person name="Teles M."/>
            <person name="MacKenzie S."/>
            <person name="Amaro C."/>
        </authorList>
    </citation>
    <scope>NUCLEOTIDE SEQUENCE</scope>
</reference>